<evidence type="ECO:0000313" key="1">
    <source>
        <dbReference type="EMBL" id="EZA49303.1"/>
    </source>
</evidence>
<dbReference type="AlphaFoldDB" id="A0A026VZR1"/>
<protein>
    <submittedName>
        <fullName evidence="1">Uncharacterized protein</fullName>
    </submittedName>
</protein>
<dbReference type="Pfam" id="PF03564">
    <property type="entry name" value="DUF1759"/>
    <property type="match status" value="1"/>
</dbReference>
<evidence type="ECO:0000313" key="2">
    <source>
        <dbReference type="Proteomes" id="UP000053097"/>
    </source>
</evidence>
<dbReference type="Proteomes" id="UP000053097">
    <property type="component" value="Unassembled WGS sequence"/>
</dbReference>
<dbReference type="OMA" id="QAHIHAF"/>
<sequence length="134" mass="15295">MQKLHFLKASVTRDAALLINNIHISDENYVAAWNFLIDEFDDESAIVQAHIHAFASLPVMKAESAKELKCLRDTVAASLSVLANLKLPVDSWDDWLVYCILQKFCKRTRTEWNLHRGGSKSSATYKKIHDFMTI</sequence>
<gene>
    <name evidence="1" type="ORF">X777_12389</name>
</gene>
<keyword evidence="2" id="KW-1185">Reference proteome</keyword>
<accession>A0A026VZR1</accession>
<dbReference type="EMBL" id="KK107523">
    <property type="protein sequence ID" value="EZA49303.1"/>
    <property type="molecule type" value="Genomic_DNA"/>
</dbReference>
<dbReference type="InterPro" id="IPR005312">
    <property type="entry name" value="DUF1759"/>
</dbReference>
<proteinExistence type="predicted"/>
<reference evidence="1 2" key="1">
    <citation type="journal article" date="2014" name="Curr. Biol.">
        <title>The genome of the clonal raider ant Cerapachys biroi.</title>
        <authorList>
            <person name="Oxley P.R."/>
            <person name="Ji L."/>
            <person name="Fetter-Pruneda I."/>
            <person name="McKenzie S.K."/>
            <person name="Li C."/>
            <person name="Hu H."/>
            <person name="Zhang G."/>
            <person name="Kronauer D.J."/>
        </authorList>
    </citation>
    <scope>NUCLEOTIDE SEQUENCE [LARGE SCALE GENOMIC DNA]</scope>
</reference>
<organism evidence="1 2">
    <name type="scientific">Ooceraea biroi</name>
    <name type="common">Clonal raider ant</name>
    <name type="synonym">Cerapachys biroi</name>
    <dbReference type="NCBI Taxonomy" id="2015173"/>
    <lineage>
        <taxon>Eukaryota</taxon>
        <taxon>Metazoa</taxon>
        <taxon>Ecdysozoa</taxon>
        <taxon>Arthropoda</taxon>
        <taxon>Hexapoda</taxon>
        <taxon>Insecta</taxon>
        <taxon>Pterygota</taxon>
        <taxon>Neoptera</taxon>
        <taxon>Endopterygota</taxon>
        <taxon>Hymenoptera</taxon>
        <taxon>Apocrita</taxon>
        <taxon>Aculeata</taxon>
        <taxon>Formicoidea</taxon>
        <taxon>Formicidae</taxon>
        <taxon>Dorylinae</taxon>
        <taxon>Ooceraea</taxon>
    </lineage>
</organism>
<name>A0A026VZR1_OOCBI</name>